<dbReference type="SUPFAM" id="SSF69118">
    <property type="entry name" value="AhpD-like"/>
    <property type="match status" value="1"/>
</dbReference>
<evidence type="ECO:0000259" key="1">
    <source>
        <dbReference type="Pfam" id="PF02627"/>
    </source>
</evidence>
<feature type="domain" description="Carboxymuconolactone decarboxylase-like" evidence="1">
    <location>
        <begin position="95"/>
        <end position="170"/>
    </location>
</feature>
<dbReference type="Pfam" id="PF02627">
    <property type="entry name" value="CMD"/>
    <property type="match status" value="1"/>
</dbReference>
<dbReference type="InterPro" id="IPR003779">
    <property type="entry name" value="CMD-like"/>
</dbReference>
<dbReference type="OrthoDB" id="2140148at2759"/>
<name>A0A139AUG8_GONPJ</name>
<accession>A0A139AUG8</accession>
<dbReference type="AlphaFoldDB" id="A0A139AUG8"/>
<proteinExistence type="predicted"/>
<dbReference type="Gene3D" id="1.20.1290.10">
    <property type="entry name" value="AhpD-like"/>
    <property type="match status" value="1"/>
</dbReference>
<dbReference type="PANTHER" id="PTHR35446">
    <property type="entry name" value="SI:CH211-175M2.5"/>
    <property type="match status" value="1"/>
</dbReference>
<dbReference type="InterPro" id="IPR004675">
    <property type="entry name" value="AhpD_core"/>
</dbReference>
<reference evidence="2 3" key="1">
    <citation type="journal article" date="2015" name="Genome Biol. Evol.">
        <title>Phylogenomic analyses indicate that early fungi evolved digesting cell walls of algal ancestors of land plants.</title>
        <authorList>
            <person name="Chang Y."/>
            <person name="Wang S."/>
            <person name="Sekimoto S."/>
            <person name="Aerts A.L."/>
            <person name="Choi C."/>
            <person name="Clum A."/>
            <person name="LaButti K.M."/>
            <person name="Lindquist E.A."/>
            <person name="Yee Ngan C."/>
            <person name="Ohm R.A."/>
            <person name="Salamov A.A."/>
            <person name="Grigoriev I.V."/>
            <person name="Spatafora J.W."/>
            <person name="Berbee M.L."/>
        </authorList>
    </citation>
    <scope>NUCLEOTIDE SEQUENCE [LARGE SCALE GENOMIC DNA]</scope>
    <source>
        <strain evidence="2 3">JEL478</strain>
    </source>
</reference>
<keyword evidence="3" id="KW-1185">Reference proteome</keyword>
<dbReference type="InterPro" id="IPR029032">
    <property type="entry name" value="AhpD-like"/>
</dbReference>
<sequence>MRAALRLPHFSTLARLLSRSVPSIASSGRFFTSSASPLAPIPPSKGMVPLIEYADASEGVKAVYEDIVRKRNLAGPDRINNFWKAIANDEVLLRRTWTSLQEVMGPGELPPLFKEMIYVAVSAVNNCEYCLESHAAAAKKQGMTREMFMELLSVVSMASETNRLAVSLKVPVDEVFEKVAFPEKRDKSNL</sequence>
<dbReference type="GO" id="GO:0051920">
    <property type="term" value="F:peroxiredoxin activity"/>
    <property type="evidence" value="ECO:0007669"/>
    <property type="project" value="InterPro"/>
</dbReference>
<protein>
    <submittedName>
        <fullName evidence="2">AhpD-like protein</fullName>
    </submittedName>
</protein>
<dbReference type="EMBL" id="KQ965735">
    <property type="protein sequence ID" value="KXS20372.1"/>
    <property type="molecule type" value="Genomic_DNA"/>
</dbReference>
<dbReference type="Proteomes" id="UP000070544">
    <property type="component" value="Unassembled WGS sequence"/>
</dbReference>
<gene>
    <name evidence="2" type="ORF">M427DRAFT_28110</name>
</gene>
<dbReference type="PANTHER" id="PTHR35446:SF2">
    <property type="entry name" value="CARBOXYMUCONOLACTONE DECARBOXYLASE-LIKE DOMAIN-CONTAINING PROTEIN"/>
    <property type="match status" value="1"/>
</dbReference>
<dbReference type="NCBIfam" id="TIGR00778">
    <property type="entry name" value="ahpD_dom"/>
    <property type="match status" value="1"/>
</dbReference>
<organism evidence="2 3">
    <name type="scientific">Gonapodya prolifera (strain JEL478)</name>
    <name type="common">Monoblepharis prolifera</name>
    <dbReference type="NCBI Taxonomy" id="1344416"/>
    <lineage>
        <taxon>Eukaryota</taxon>
        <taxon>Fungi</taxon>
        <taxon>Fungi incertae sedis</taxon>
        <taxon>Chytridiomycota</taxon>
        <taxon>Chytridiomycota incertae sedis</taxon>
        <taxon>Monoblepharidomycetes</taxon>
        <taxon>Monoblepharidales</taxon>
        <taxon>Gonapodyaceae</taxon>
        <taxon>Gonapodya</taxon>
    </lineage>
</organism>
<evidence type="ECO:0000313" key="2">
    <source>
        <dbReference type="EMBL" id="KXS20372.1"/>
    </source>
</evidence>
<evidence type="ECO:0000313" key="3">
    <source>
        <dbReference type="Proteomes" id="UP000070544"/>
    </source>
</evidence>